<evidence type="ECO:0000256" key="11">
    <source>
        <dbReference type="ARBA" id="ARBA00023012"/>
    </source>
</evidence>
<feature type="transmembrane region" description="Helical" evidence="13">
    <location>
        <begin position="32"/>
        <end position="51"/>
    </location>
</feature>
<keyword evidence="8" id="KW-0418">Kinase</keyword>
<keyword evidence="12 13" id="KW-0472">Membrane</keyword>
<dbReference type="SUPFAM" id="SSF47384">
    <property type="entry name" value="Homodimeric domain of signal transducing histidine kinase"/>
    <property type="match status" value="1"/>
</dbReference>
<dbReference type="PANTHER" id="PTHR45569">
    <property type="entry name" value="SENSOR PROTEIN KDPD"/>
    <property type="match status" value="1"/>
</dbReference>
<protein>
    <recommendedName>
        <fullName evidence="3">histidine kinase</fullName>
        <ecNumber evidence="3">2.7.13.3</ecNumber>
    </recommendedName>
</protein>
<keyword evidence="5" id="KW-0808">Transferase</keyword>
<feature type="signal peptide" evidence="14">
    <location>
        <begin position="1"/>
        <end position="22"/>
    </location>
</feature>
<keyword evidence="17" id="KW-1185">Reference proteome</keyword>
<dbReference type="Gene3D" id="3.30.450.40">
    <property type="match status" value="1"/>
</dbReference>
<dbReference type="InterPro" id="IPR038318">
    <property type="entry name" value="KdpD_sf"/>
</dbReference>
<evidence type="ECO:0000256" key="3">
    <source>
        <dbReference type="ARBA" id="ARBA00012438"/>
    </source>
</evidence>
<evidence type="ECO:0000256" key="6">
    <source>
        <dbReference type="ARBA" id="ARBA00022692"/>
    </source>
</evidence>
<keyword evidence="7" id="KW-0547">Nucleotide-binding</keyword>
<accession>A0A923MAU2</accession>
<dbReference type="EC" id="2.7.13.3" evidence="3"/>
<dbReference type="InterPro" id="IPR004358">
    <property type="entry name" value="Sig_transdc_His_kin-like_C"/>
</dbReference>
<evidence type="ECO:0000256" key="13">
    <source>
        <dbReference type="SAM" id="Phobius"/>
    </source>
</evidence>
<dbReference type="InterPro" id="IPR029016">
    <property type="entry name" value="GAF-like_dom_sf"/>
</dbReference>
<feature type="transmembrane region" description="Helical" evidence="13">
    <location>
        <begin position="56"/>
        <end position="73"/>
    </location>
</feature>
<evidence type="ECO:0000256" key="7">
    <source>
        <dbReference type="ARBA" id="ARBA00022741"/>
    </source>
</evidence>
<evidence type="ECO:0000256" key="5">
    <source>
        <dbReference type="ARBA" id="ARBA00022679"/>
    </source>
</evidence>
<keyword evidence="14" id="KW-0732">Signal</keyword>
<organism evidence="16 17">
    <name type="scientific">Ramlibacter albus</name>
    <dbReference type="NCBI Taxonomy" id="2079448"/>
    <lineage>
        <taxon>Bacteria</taxon>
        <taxon>Pseudomonadati</taxon>
        <taxon>Pseudomonadota</taxon>
        <taxon>Betaproteobacteria</taxon>
        <taxon>Burkholderiales</taxon>
        <taxon>Comamonadaceae</taxon>
        <taxon>Ramlibacter</taxon>
    </lineage>
</organism>
<dbReference type="Gene3D" id="3.30.565.10">
    <property type="entry name" value="Histidine kinase-like ATPase, C-terminal domain"/>
    <property type="match status" value="1"/>
</dbReference>
<comment type="subcellular location">
    <subcellularLocation>
        <location evidence="2">Membrane</location>
        <topology evidence="2">Multi-pass membrane protein</topology>
    </subcellularLocation>
</comment>
<evidence type="ECO:0000259" key="15">
    <source>
        <dbReference type="PROSITE" id="PS50109"/>
    </source>
</evidence>
<comment type="caution">
    <text evidence="16">The sequence shown here is derived from an EMBL/GenBank/DDBJ whole genome shotgun (WGS) entry which is preliminary data.</text>
</comment>
<dbReference type="Pfam" id="PF02518">
    <property type="entry name" value="HATPase_c"/>
    <property type="match status" value="1"/>
</dbReference>
<dbReference type="GO" id="GO:0005886">
    <property type="term" value="C:plasma membrane"/>
    <property type="evidence" value="ECO:0007669"/>
    <property type="project" value="TreeGrafter"/>
</dbReference>
<keyword evidence="6 13" id="KW-0812">Transmembrane</keyword>
<dbReference type="InterPro" id="IPR003594">
    <property type="entry name" value="HATPase_dom"/>
</dbReference>
<evidence type="ECO:0000256" key="4">
    <source>
        <dbReference type="ARBA" id="ARBA00022553"/>
    </source>
</evidence>
<gene>
    <name evidence="16" type="ORF">H8R02_15780</name>
</gene>
<evidence type="ECO:0000256" key="9">
    <source>
        <dbReference type="ARBA" id="ARBA00022840"/>
    </source>
</evidence>
<dbReference type="InterPro" id="IPR025201">
    <property type="entry name" value="KdpD_TM"/>
</dbReference>
<dbReference type="SUPFAM" id="SSF55874">
    <property type="entry name" value="ATPase domain of HSP90 chaperone/DNA topoisomerase II/histidine kinase"/>
    <property type="match status" value="1"/>
</dbReference>
<dbReference type="InterPro" id="IPR036097">
    <property type="entry name" value="HisK_dim/P_sf"/>
</dbReference>
<evidence type="ECO:0000256" key="2">
    <source>
        <dbReference type="ARBA" id="ARBA00004141"/>
    </source>
</evidence>
<dbReference type="AlphaFoldDB" id="A0A923MAU2"/>
<keyword evidence="11" id="KW-0902">Two-component regulatory system</keyword>
<dbReference type="PROSITE" id="PS50109">
    <property type="entry name" value="HIS_KIN"/>
    <property type="match status" value="1"/>
</dbReference>
<keyword evidence="4" id="KW-0597">Phosphoprotein</keyword>
<dbReference type="InterPro" id="IPR003661">
    <property type="entry name" value="HisK_dim/P_dom"/>
</dbReference>
<evidence type="ECO:0000313" key="17">
    <source>
        <dbReference type="Proteomes" id="UP000596827"/>
    </source>
</evidence>
<dbReference type="InterPro" id="IPR005467">
    <property type="entry name" value="His_kinase_dom"/>
</dbReference>
<keyword evidence="10 13" id="KW-1133">Transmembrane helix</keyword>
<evidence type="ECO:0000256" key="8">
    <source>
        <dbReference type="ARBA" id="ARBA00022777"/>
    </source>
</evidence>
<dbReference type="CDD" id="cd00082">
    <property type="entry name" value="HisKA"/>
    <property type="match status" value="1"/>
</dbReference>
<evidence type="ECO:0000256" key="10">
    <source>
        <dbReference type="ARBA" id="ARBA00022989"/>
    </source>
</evidence>
<proteinExistence type="predicted"/>
<dbReference type="SMART" id="SM00388">
    <property type="entry name" value="HisKA"/>
    <property type="match status" value="1"/>
</dbReference>
<dbReference type="Pfam" id="PF13493">
    <property type="entry name" value="DUF4118"/>
    <property type="match status" value="1"/>
</dbReference>
<name>A0A923MAU2_9BURK</name>
<reference evidence="16" key="1">
    <citation type="submission" date="2020-08" db="EMBL/GenBank/DDBJ databases">
        <title>Ramlibacter sp. GTP1 16S ribosomal RNA gene genome sequencing and assembly.</title>
        <authorList>
            <person name="Kang M."/>
        </authorList>
    </citation>
    <scope>NUCLEOTIDE SEQUENCE</scope>
    <source>
        <strain evidence="16">GTP1</strain>
    </source>
</reference>
<sequence>MNRPAPHLQWLLAAAAPAAATAAGFALDGSMSVAGLAMLYLVAVFATALALDRAQGIAASLLCVSALNFFFVPPRYTFEVESAEYWWTLAVMLGLSLALNTLIASLRDRRERAETAAARAAELHALAEALARCEGGQAMAVFAAGWLQEKLGRAAAVFLREDGTLACHAAGAPPSAFNESAVRWALEHGRALGRGCDDWPDLSLWCAPFARSGSEGAVQWLLHPGERPAQDVQQHWLALARQAGLSIERERAAQAARAAGESARAEAARNTLLASLSHDLRTPLAGIMGTASALRTQGDAMPAAQRERLLGNLENEARDMALMADNILQLARLSQPQSELKVEWESVEEVLGAAVQRMRRRWPGTRIELKVTPGLPPVRAEASLLAQLVANLVDNAVRHGGEQPQITIRAGRSREGVFVAVRDQGEGLPPGDEQMLFERFERKPRDGAAGLGLAICRLIAQAHGGRIEAKRCEPGAEFRVDLPVAPHAP</sequence>
<evidence type="ECO:0000256" key="12">
    <source>
        <dbReference type="ARBA" id="ARBA00023136"/>
    </source>
</evidence>
<comment type="catalytic activity">
    <reaction evidence="1">
        <text>ATP + protein L-histidine = ADP + protein N-phospho-L-histidine.</text>
        <dbReference type="EC" id="2.7.13.3"/>
    </reaction>
</comment>
<evidence type="ECO:0000256" key="14">
    <source>
        <dbReference type="SAM" id="SignalP"/>
    </source>
</evidence>
<dbReference type="Gene3D" id="1.20.120.620">
    <property type="entry name" value="Backbone structure of the membrane domain of e. Coli histidine kinase receptor kdpd"/>
    <property type="match status" value="1"/>
</dbReference>
<feature type="transmembrane region" description="Helical" evidence="13">
    <location>
        <begin position="85"/>
        <end position="103"/>
    </location>
</feature>
<dbReference type="GO" id="GO:0000155">
    <property type="term" value="F:phosphorelay sensor kinase activity"/>
    <property type="evidence" value="ECO:0007669"/>
    <property type="project" value="InterPro"/>
</dbReference>
<evidence type="ECO:0000313" key="16">
    <source>
        <dbReference type="EMBL" id="MBC5765929.1"/>
    </source>
</evidence>
<dbReference type="CDD" id="cd00075">
    <property type="entry name" value="HATPase"/>
    <property type="match status" value="1"/>
</dbReference>
<dbReference type="Gene3D" id="1.10.287.130">
    <property type="match status" value="1"/>
</dbReference>
<dbReference type="PRINTS" id="PR00344">
    <property type="entry name" value="BCTRLSENSOR"/>
</dbReference>
<feature type="chain" id="PRO_5037732846" description="histidine kinase" evidence="14">
    <location>
        <begin position="23"/>
        <end position="489"/>
    </location>
</feature>
<dbReference type="RefSeq" id="WP_187082394.1">
    <property type="nucleotide sequence ID" value="NZ_JACORU010000005.1"/>
</dbReference>
<dbReference type="PANTHER" id="PTHR45569:SF1">
    <property type="entry name" value="SENSOR PROTEIN KDPD"/>
    <property type="match status" value="1"/>
</dbReference>
<dbReference type="InterPro" id="IPR036890">
    <property type="entry name" value="HATPase_C_sf"/>
</dbReference>
<dbReference type="Proteomes" id="UP000596827">
    <property type="component" value="Unassembled WGS sequence"/>
</dbReference>
<dbReference type="InterPro" id="IPR052023">
    <property type="entry name" value="Histidine_kinase_KdpD"/>
</dbReference>
<dbReference type="Pfam" id="PF00512">
    <property type="entry name" value="HisKA"/>
    <property type="match status" value="1"/>
</dbReference>
<dbReference type="EMBL" id="JACORU010000005">
    <property type="protein sequence ID" value="MBC5765929.1"/>
    <property type="molecule type" value="Genomic_DNA"/>
</dbReference>
<dbReference type="GO" id="GO:0005524">
    <property type="term" value="F:ATP binding"/>
    <property type="evidence" value="ECO:0007669"/>
    <property type="project" value="UniProtKB-KW"/>
</dbReference>
<feature type="domain" description="Histidine kinase" evidence="15">
    <location>
        <begin position="275"/>
        <end position="486"/>
    </location>
</feature>
<evidence type="ECO:0000256" key="1">
    <source>
        <dbReference type="ARBA" id="ARBA00000085"/>
    </source>
</evidence>
<dbReference type="SMART" id="SM00387">
    <property type="entry name" value="HATPase_c"/>
    <property type="match status" value="1"/>
</dbReference>
<keyword evidence="9" id="KW-0067">ATP-binding</keyword>